<evidence type="ECO:0000313" key="2">
    <source>
        <dbReference type="EMBL" id="CAK1602627.1"/>
    </source>
</evidence>
<gene>
    <name evidence="2" type="ORF">PARMNEM_LOCUS21103</name>
</gene>
<organism evidence="2 3">
    <name type="scientific">Parnassius mnemosyne</name>
    <name type="common">clouded apollo</name>
    <dbReference type="NCBI Taxonomy" id="213953"/>
    <lineage>
        <taxon>Eukaryota</taxon>
        <taxon>Metazoa</taxon>
        <taxon>Ecdysozoa</taxon>
        <taxon>Arthropoda</taxon>
        <taxon>Hexapoda</taxon>
        <taxon>Insecta</taxon>
        <taxon>Pterygota</taxon>
        <taxon>Neoptera</taxon>
        <taxon>Endopterygota</taxon>
        <taxon>Lepidoptera</taxon>
        <taxon>Glossata</taxon>
        <taxon>Ditrysia</taxon>
        <taxon>Papilionoidea</taxon>
        <taxon>Papilionidae</taxon>
        <taxon>Parnassiinae</taxon>
        <taxon>Parnassini</taxon>
        <taxon>Parnassius</taxon>
        <taxon>Driopa</taxon>
    </lineage>
</organism>
<dbReference type="EMBL" id="CAVLGL010000147">
    <property type="protein sequence ID" value="CAK1602627.1"/>
    <property type="molecule type" value="Genomic_DNA"/>
</dbReference>
<evidence type="ECO:0000313" key="3">
    <source>
        <dbReference type="Proteomes" id="UP001314205"/>
    </source>
</evidence>
<feature type="region of interest" description="Disordered" evidence="1">
    <location>
        <begin position="84"/>
        <end position="119"/>
    </location>
</feature>
<keyword evidence="3" id="KW-1185">Reference proteome</keyword>
<dbReference type="AlphaFoldDB" id="A0AAV1M8E3"/>
<comment type="caution">
    <text evidence="2">The sequence shown here is derived from an EMBL/GenBank/DDBJ whole genome shotgun (WGS) entry which is preliminary data.</text>
</comment>
<evidence type="ECO:0000256" key="1">
    <source>
        <dbReference type="SAM" id="MobiDB-lite"/>
    </source>
</evidence>
<reference evidence="2 3" key="1">
    <citation type="submission" date="2023-11" db="EMBL/GenBank/DDBJ databases">
        <authorList>
            <person name="Hedman E."/>
            <person name="Englund M."/>
            <person name="Stromberg M."/>
            <person name="Nyberg Akerstrom W."/>
            <person name="Nylinder S."/>
            <person name="Jareborg N."/>
            <person name="Kallberg Y."/>
            <person name="Kronander E."/>
        </authorList>
    </citation>
    <scope>NUCLEOTIDE SEQUENCE [LARGE SCALE GENOMIC DNA]</scope>
</reference>
<sequence>MKLFVATKLLTPSRRIEPLAELRALAEPQPQFSSRPVLEFEPNRADFRAGEYGDNTAEYVEEAGAGVGAGTGVSTGVSAGVSAGVGAGANTSAAPTRTRGPSPTRTRPTPSTTLAPPLSESLRSGALRPYLIRRNCKLLVLALFHLCNRIRYQ</sequence>
<proteinExistence type="predicted"/>
<accession>A0AAV1M8E3</accession>
<dbReference type="Proteomes" id="UP001314205">
    <property type="component" value="Unassembled WGS sequence"/>
</dbReference>
<protein>
    <submittedName>
        <fullName evidence="2">Uncharacterized protein</fullName>
    </submittedName>
</protein>
<name>A0AAV1M8E3_9NEOP</name>